<dbReference type="InterPro" id="IPR014284">
    <property type="entry name" value="RNA_pol_sigma-70_dom"/>
</dbReference>
<comment type="similarity">
    <text evidence="1">Belongs to the sigma-70 factor family. ECF subfamily.</text>
</comment>
<feature type="compositionally biased region" description="Basic and acidic residues" evidence="6">
    <location>
        <begin position="16"/>
        <end position="25"/>
    </location>
</feature>
<evidence type="ECO:0000313" key="8">
    <source>
        <dbReference type="EMBL" id="MFC3759733.1"/>
    </source>
</evidence>
<dbReference type="SUPFAM" id="SSF88659">
    <property type="entry name" value="Sigma3 and sigma4 domains of RNA polymerase sigma factors"/>
    <property type="match status" value="1"/>
</dbReference>
<accession>A0ABV7Y3B7</accession>
<evidence type="ECO:0000256" key="6">
    <source>
        <dbReference type="SAM" id="MobiDB-lite"/>
    </source>
</evidence>
<keyword evidence="5" id="KW-0804">Transcription</keyword>
<keyword evidence="3" id="KW-0731">Sigma factor</keyword>
<evidence type="ECO:0000313" key="9">
    <source>
        <dbReference type="Proteomes" id="UP001595699"/>
    </source>
</evidence>
<dbReference type="PANTHER" id="PTHR43133">
    <property type="entry name" value="RNA POLYMERASE ECF-TYPE SIGMA FACTO"/>
    <property type="match status" value="1"/>
</dbReference>
<evidence type="ECO:0000256" key="3">
    <source>
        <dbReference type="ARBA" id="ARBA00023082"/>
    </source>
</evidence>
<gene>
    <name evidence="8" type="ORF">ACFOUW_02715</name>
</gene>
<dbReference type="Pfam" id="PF08281">
    <property type="entry name" value="Sigma70_r4_2"/>
    <property type="match status" value="1"/>
</dbReference>
<dbReference type="Proteomes" id="UP001595699">
    <property type="component" value="Unassembled WGS sequence"/>
</dbReference>
<dbReference type="CDD" id="cd06171">
    <property type="entry name" value="Sigma70_r4"/>
    <property type="match status" value="1"/>
</dbReference>
<sequence length="99" mass="10945">MSTSAADRGAGSPRSELPEREEERSGLPFEDLDELREAVRSLPGRQRAAVVLRYWWGLSLEETATDLGISVGGVKSQTARAVHRLRRGLADVTRTERTP</sequence>
<proteinExistence type="inferred from homology"/>
<keyword evidence="4" id="KW-0238">DNA-binding</keyword>
<keyword evidence="2" id="KW-0805">Transcription regulation</keyword>
<evidence type="ECO:0000259" key="7">
    <source>
        <dbReference type="Pfam" id="PF08281"/>
    </source>
</evidence>
<evidence type="ECO:0000256" key="1">
    <source>
        <dbReference type="ARBA" id="ARBA00010641"/>
    </source>
</evidence>
<feature type="region of interest" description="Disordered" evidence="6">
    <location>
        <begin position="1"/>
        <end position="29"/>
    </location>
</feature>
<evidence type="ECO:0000256" key="2">
    <source>
        <dbReference type="ARBA" id="ARBA00023015"/>
    </source>
</evidence>
<dbReference type="InterPro" id="IPR013249">
    <property type="entry name" value="RNA_pol_sigma70_r4_t2"/>
</dbReference>
<dbReference type="RefSeq" id="WP_205123269.1">
    <property type="nucleotide sequence ID" value="NZ_JAFBCM010000001.1"/>
</dbReference>
<dbReference type="InterPro" id="IPR013324">
    <property type="entry name" value="RNA_pol_sigma_r3/r4-like"/>
</dbReference>
<dbReference type="PANTHER" id="PTHR43133:SF50">
    <property type="entry name" value="ECF RNA POLYMERASE SIGMA FACTOR SIGM"/>
    <property type="match status" value="1"/>
</dbReference>
<comment type="caution">
    <text evidence="8">The sequence shown here is derived from an EMBL/GenBank/DDBJ whole genome shotgun (WGS) entry which is preliminary data.</text>
</comment>
<dbReference type="InterPro" id="IPR039425">
    <property type="entry name" value="RNA_pol_sigma-70-like"/>
</dbReference>
<evidence type="ECO:0000256" key="4">
    <source>
        <dbReference type="ARBA" id="ARBA00023125"/>
    </source>
</evidence>
<dbReference type="NCBIfam" id="TIGR02937">
    <property type="entry name" value="sigma70-ECF"/>
    <property type="match status" value="1"/>
</dbReference>
<keyword evidence="9" id="KW-1185">Reference proteome</keyword>
<protein>
    <submittedName>
        <fullName evidence="8">Sigma-70 family RNA polymerase sigma factor</fullName>
    </submittedName>
</protein>
<name>A0ABV7Y3B7_9ACTN</name>
<dbReference type="Gene3D" id="1.10.10.10">
    <property type="entry name" value="Winged helix-like DNA-binding domain superfamily/Winged helix DNA-binding domain"/>
    <property type="match status" value="1"/>
</dbReference>
<dbReference type="EMBL" id="JBHRZH010000003">
    <property type="protein sequence ID" value="MFC3759733.1"/>
    <property type="molecule type" value="Genomic_DNA"/>
</dbReference>
<organism evidence="8 9">
    <name type="scientific">Tenggerimyces flavus</name>
    <dbReference type="NCBI Taxonomy" id="1708749"/>
    <lineage>
        <taxon>Bacteria</taxon>
        <taxon>Bacillati</taxon>
        <taxon>Actinomycetota</taxon>
        <taxon>Actinomycetes</taxon>
        <taxon>Propionibacteriales</taxon>
        <taxon>Nocardioidaceae</taxon>
        <taxon>Tenggerimyces</taxon>
    </lineage>
</organism>
<feature type="domain" description="RNA polymerase sigma factor 70 region 4 type 2" evidence="7">
    <location>
        <begin position="33"/>
        <end position="84"/>
    </location>
</feature>
<dbReference type="InterPro" id="IPR036388">
    <property type="entry name" value="WH-like_DNA-bd_sf"/>
</dbReference>
<evidence type="ECO:0000256" key="5">
    <source>
        <dbReference type="ARBA" id="ARBA00023163"/>
    </source>
</evidence>
<reference evidence="9" key="1">
    <citation type="journal article" date="2019" name="Int. J. Syst. Evol. Microbiol.">
        <title>The Global Catalogue of Microorganisms (GCM) 10K type strain sequencing project: providing services to taxonomists for standard genome sequencing and annotation.</title>
        <authorList>
            <consortium name="The Broad Institute Genomics Platform"/>
            <consortium name="The Broad Institute Genome Sequencing Center for Infectious Disease"/>
            <person name="Wu L."/>
            <person name="Ma J."/>
        </authorList>
    </citation>
    <scope>NUCLEOTIDE SEQUENCE [LARGE SCALE GENOMIC DNA]</scope>
    <source>
        <strain evidence="9">CGMCC 4.7241</strain>
    </source>
</reference>